<keyword evidence="2" id="KW-0408">Iron</keyword>
<evidence type="ECO:0000256" key="2">
    <source>
        <dbReference type="ARBA" id="ARBA00023004"/>
    </source>
</evidence>
<reference evidence="4" key="2">
    <citation type="submission" date="2020-09" db="EMBL/GenBank/DDBJ databases">
        <authorList>
            <person name="Sun Q."/>
            <person name="Zhou Y."/>
        </authorList>
    </citation>
    <scope>NUCLEOTIDE SEQUENCE</scope>
    <source>
        <strain evidence="4">CGMCC 1.12919</strain>
    </source>
</reference>
<dbReference type="EMBL" id="BMGG01000006">
    <property type="protein sequence ID" value="GGC73213.1"/>
    <property type="molecule type" value="Genomic_DNA"/>
</dbReference>
<evidence type="ECO:0000259" key="3">
    <source>
        <dbReference type="Pfam" id="PF06155"/>
    </source>
</evidence>
<sequence>MSAQPADVWPSELRLSSDKRQLTVSFEDGARFELGAEYLRVMSPSAEVQGHGPRDKRIQAGKIHVAVAALEPVGRYAVRIVFDDGHDTGLYTWRYLHELGTTYDVAWPRYIAELAHHGLSRHP</sequence>
<gene>
    <name evidence="4" type="ORF">GCM10010994_34510</name>
</gene>
<dbReference type="Gene3D" id="3.30.2020.30">
    <property type="match status" value="1"/>
</dbReference>
<accession>A0A916XHV2</accession>
<keyword evidence="5" id="KW-1185">Reference proteome</keyword>
<dbReference type="GO" id="GO:0046872">
    <property type="term" value="F:metal ion binding"/>
    <property type="evidence" value="ECO:0007669"/>
    <property type="project" value="UniProtKB-KW"/>
</dbReference>
<protein>
    <recommendedName>
        <fullName evidence="3">Gamma-butyrobetaine hydroxylase-like N-terminal domain-containing protein</fullName>
    </recommendedName>
</protein>
<comment type="caution">
    <text evidence="4">The sequence shown here is derived from an EMBL/GenBank/DDBJ whole genome shotgun (WGS) entry which is preliminary data.</text>
</comment>
<evidence type="ECO:0000256" key="1">
    <source>
        <dbReference type="ARBA" id="ARBA00022723"/>
    </source>
</evidence>
<evidence type="ECO:0000313" key="5">
    <source>
        <dbReference type="Proteomes" id="UP000637002"/>
    </source>
</evidence>
<dbReference type="Pfam" id="PF06155">
    <property type="entry name" value="GBBH-like_N"/>
    <property type="match status" value="1"/>
</dbReference>
<dbReference type="Proteomes" id="UP000637002">
    <property type="component" value="Unassembled WGS sequence"/>
</dbReference>
<organism evidence="4 5">
    <name type="scientific">Chelatococcus reniformis</name>
    <dbReference type="NCBI Taxonomy" id="1494448"/>
    <lineage>
        <taxon>Bacteria</taxon>
        <taxon>Pseudomonadati</taxon>
        <taxon>Pseudomonadota</taxon>
        <taxon>Alphaproteobacteria</taxon>
        <taxon>Hyphomicrobiales</taxon>
        <taxon>Chelatococcaceae</taxon>
        <taxon>Chelatococcus</taxon>
    </lineage>
</organism>
<name>A0A916XHV2_9HYPH</name>
<dbReference type="InterPro" id="IPR038492">
    <property type="entry name" value="GBBH-like_N_sf"/>
</dbReference>
<reference evidence="4" key="1">
    <citation type="journal article" date="2014" name="Int. J. Syst. Evol. Microbiol.">
        <title>Complete genome sequence of Corynebacterium casei LMG S-19264T (=DSM 44701T), isolated from a smear-ripened cheese.</title>
        <authorList>
            <consortium name="US DOE Joint Genome Institute (JGI-PGF)"/>
            <person name="Walter F."/>
            <person name="Albersmeier A."/>
            <person name="Kalinowski J."/>
            <person name="Ruckert C."/>
        </authorList>
    </citation>
    <scope>NUCLEOTIDE SEQUENCE</scope>
    <source>
        <strain evidence="4">CGMCC 1.12919</strain>
    </source>
</reference>
<dbReference type="RefSeq" id="WP_188610428.1">
    <property type="nucleotide sequence ID" value="NZ_BMGG01000006.1"/>
</dbReference>
<proteinExistence type="predicted"/>
<evidence type="ECO:0000313" key="4">
    <source>
        <dbReference type="EMBL" id="GGC73213.1"/>
    </source>
</evidence>
<dbReference type="PANTHER" id="PTHR35303:SF5">
    <property type="entry name" value="OS02G0197800 PROTEIN"/>
    <property type="match status" value="1"/>
</dbReference>
<dbReference type="AlphaFoldDB" id="A0A916XHV2"/>
<dbReference type="InterPro" id="IPR010376">
    <property type="entry name" value="GBBH-like_N"/>
</dbReference>
<keyword evidence="1" id="KW-0479">Metal-binding</keyword>
<dbReference type="PANTHER" id="PTHR35303">
    <property type="entry name" value="OS02G0197800 PROTEIN"/>
    <property type="match status" value="1"/>
</dbReference>
<feature type="domain" description="Gamma-butyrobetaine hydroxylase-like N-terminal" evidence="3">
    <location>
        <begin position="14"/>
        <end position="97"/>
    </location>
</feature>